<reference evidence="2 3" key="1">
    <citation type="submission" date="2017-03" db="EMBL/GenBank/DDBJ databases">
        <authorList>
            <person name="Afonso C.L."/>
            <person name="Miller P.J."/>
            <person name="Scott M.A."/>
            <person name="Spackman E."/>
            <person name="Goraichik I."/>
            <person name="Dimitrov K.M."/>
            <person name="Suarez D.L."/>
            <person name="Swayne D.E."/>
        </authorList>
    </citation>
    <scope>NUCLEOTIDE SEQUENCE [LARGE SCALE GENOMIC DNA]</scope>
    <source>
        <strain evidence="2 3">CECT 7691</strain>
    </source>
</reference>
<accession>A0A1Y5TW89</accession>
<keyword evidence="1" id="KW-0472">Membrane</keyword>
<feature type="transmembrane region" description="Helical" evidence="1">
    <location>
        <begin position="32"/>
        <end position="50"/>
    </location>
</feature>
<evidence type="ECO:0000313" key="3">
    <source>
        <dbReference type="Proteomes" id="UP000193200"/>
    </source>
</evidence>
<feature type="transmembrane region" description="Helical" evidence="1">
    <location>
        <begin position="56"/>
        <end position="76"/>
    </location>
</feature>
<keyword evidence="3" id="KW-1185">Reference proteome</keyword>
<name>A0A1Y5TW89_9PROT</name>
<dbReference type="AlphaFoldDB" id="A0A1Y5TW89"/>
<keyword evidence="1" id="KW-1133">Transmembrane helix</keyword>
<dbReference type="EMBL" id="FWFR01000003">
    <property type="protein sequence ID" value="SLN73783.1"/>
    <property type="molecule type" value="Genomic_DNA"/>
</dbReference>
<gene>
    <name evidence="2" type="ORF">OCH7691_03662</name>
</gene>
<dbReference type="Proteomes" id="UP000193200">
    <property type="component" value="Unassembled WGS sequence"/>
</dbReference>
<proteinExistence type="predicted"/>
<keyword evidence="1" id="KW-0812">Transmembrane</keyword>
<sequence length="79" mass="8688">MDYEIARWIASISAVVAASVVAARLAPRITGWGFVIFTVSSLLWVTIGALEGEHALAFQNVVLTAINLYGVWRWLLRDA</sequence>
<evidence type="ECO:0000313" key="2">
    <source>
        <dbReference type="EMBL" id="SLN73783.1"/>
    </source>
</evidence>
<organism evidence="2 3">
    <name type="scientific">Oceanibacterium hippocampi</name>
    <dbReference type="NCBI Taxonomy" id="745714"/>
    <lineage>
        <taxon>Bacteria</taxon>
        <taxon>Pseudomonadati</taxon>
        <taxon>Pseudomonadota</taxon>
        <taxon>Alphaproteobacteria</taxon>
        <taxon>Sneathiellales</taxon>
        <taxon>Sneathiellaceae</taxon>
        <taxon>Oceanibacterium</taxon>
    </lineage>
</organism>
<dbReference type="InParanoid" id="A0A1Y5TW89"/>
<dbReference type="RefSeq" id="WP_085884986.1">
    <property type="nucleotide sequence ID" value="NZ_FWFR01000003.1"/>
</dbReference>
<feature type="transmembrane region" description="Helical" evidence="1">
    <location>
        <begin position="6"/>
        <end position="25"/>
    </location>
</feature>
<protein>
    <submittedName>
        <fullName evidence="2">Uncharacterized protein</fullName>
    </submittedName>
</protein>
<dbReference type="OrthoDB" id="7619970at2"/>
<evidence type="ECO:0000256" key="1">
    <source>
        <dbReference type="SAM" id="Phobius"/>
    </source>
</evidence>